<dbReference type="PANTHER" id="PTHR16214:SF3">
    <property type="entry name" value="TRANSMEMBRANE PROTEIN 260"/>
    <property type="match status" value="1"/>
</dbReference>
<feature type="transmembrane region" description="Helical" evidence="1">
    <location>
        <begin position="118"/>
        <end position="135"/>
    </location>
</feature>
<evidence type="ECO:0000313" key="2">
    <source>
        <dbReference type="EMBL" id="PRP92125.1"/>
    </source>
</evidence>
<dbReference type="InterPro" id="IPR052724">
    <property type="entry name" value="GT117_domain-containing"/>
</dbReference>
<dbReference type="PANTHER" id="PTHR16214">
    <property type="entry name" value="TRANSMEMBRANE PROTEIN 260"/>
    <property type="match status" value="1"/>
</dbReference>
<reference evidence="2 3" key="1">
    <citation type="submission" date="2018-03" db="EMBL/GenBank/DDBJ databases">
        <title>Draft Genome Sequences of the Obligatory Marine Myxobacteria Enhygromyxa salina SWB005.</title>
        <authorList>
            <person name="Poehlein A."/>
            <person name="Moghaddam J.A."/>
            <person name="Harms H."/>
            <person name="Alanjari M."/>
            <person name="Koenig G.M."/>
            <person name="Daniel R."/>
            <person name="Schaeberle T.F."/>
        </authorList>
    </citation>
    <scope>NUCLEOTIDE SEQUENCE [LARGE SCALE GENOMIC DNA]</scope>
    <source>
        <strain evidence="2 3">SWB005</strain>
    </source>
</reference>
<feature type="transmembrane region" description="Helical" evidence="1">
    <location>
        <begin position="81"/>
        <end position="106"/>
    </location>
</feature>
<sequence>MSPDKAHPISSTGDDLNLGEGPEWSVVVLATLLVAVALWSVPSAIQAGDAGEFATVMLSGGVPHPSGYPWMRALGLLARGLWALGLPPATAAALPPALCGVAGWLLIHRCCVLLGRPWVGAFAVSLAAASPLAVLHVNDSEVWGPHLMLAGAFLYVVIRTRSGPRPFLLGISLGLAVSHHLTAVLLVPLAIGAALPRERDLVGLLRNGALGLAGSLVGLLPFASLPLGGGGGWRWGQVQTFDGLLHHILRVDYGTLSLSLHEEEVAAADTVSRALASVAEVLSAGLLSSTGSSAGISAWIGAGALVLVLALAGLWVRDHRDELWSGVALGWALSVLASALAFPAAQNIDPTGPFGAWILERFDLLTILLLVVPLALALSWLGDRVAAVTDKPWLIRAGAGAIATVLILAQLGAVLERGRPAGERGVELAAIDVVASPDPAGPAIPSRGEIPVRAIVFGTEDHRSFPVLYVQEVLGAGSHTLYIDAQLLAHPWYRARLRARVPSLPDVDKPLKMMGMIWSDPELAAVPIYLANVFSRPAAELPRVPEGVLWRVPPPPEFPSYAAADWTFDKILERHLDACARMRVEAPDFAGLTHPRGHPWSADLWFAYVDKARQLAATLARAGRQDAIPAVGEALEQRTGAKL</sequence>
<feature type="transmembrane region" description="Helical" evidence="1">
    <location>
        <begin position="393"/>
        <end position="415"/>
    </location>
</feature>
<protein>
    <recommendedName>
        <fullName evidence="4">DUF2723 domain-containing protein</fullName>
    </recommendedName>
</protein>
<dbReference type="AlphaFoldDB" id="A0A2S9XGZ4"/>
<gene>
    <name evidence="2" type="ORF">ENSA5_50720</name>
</gene>
<name>A0A2S9XGZ4_9BACT</name>
<dbReference type="EMBL" id="PVNK01000221">
    <property type="protein sequence ID" value="PRP92125.1"/>
    <property type="molecule type" value="Genomic_DNA"/>
</dbReference>
<keyword evidence="1" id="KW-0812">Transmembrane</keyword>
<keyword evidence="1" id="KW-1133">Transmembrane helix</keyword>
<accession>A0A2S9XGZ4</accession>
<feature type="transmembrane region" description="Helical" evidence="1">
    <location>
        <begin position="24"/>
        <end position="41"/>
    </location>
</feature>
<dbReference type="Proteomes" id="UP000237968">
    <property type="component" value="Unassembled WGS sequence"/>
</dbReference>
<feature type="transmembrane region" description="Helical" evidence="1">
    <location>
        <begin position="296"/>
        <end position="316"/>
    </location>
</feature>
<keyword evidence="3" id="KW-1185">Reference proteome</keyword>
<feature type="transmembrane region" description="Helical" evidence="1">
    <location>
        <begin position="323"/>
        <end position="344"/>
    </location>
</feature>
<feature type="transmembrane region" description="Helical" evidence="1">
    <location>
        <begin position="170"/>
        <end position="195"/>
    </location>
</feature>
<comment type="caution">
    <text evidence="2">The sequence shown here is derived from an EMBL/GenBank/DDBJ whole genome shotgun (WGS) entry which is preliminary data.</text>
</comment>
<evidence type="ECO:0008006" key="4">
    <source>
        <dbReference type="Google" id="ProtNLM"/>
    </source>
</evidence>
<feature type="transmembrane region" description="Helical" evidence="1">
    <location>
        <begin position="207"/>
        <end position="227"/>
    </location>
</feature>
<organism evidence="2 3">
    <name type="scientific">Enhygromyxa salina</name>
    <dbReference type="NCBI Taxonomy" id="215803"/>
    <lineage>
        <taxon>Bacteria</taxon>
        <taxon>Pseudomonadati</taxon>
        <taxon>Myxococcota</taxon>
        <taxon>Polyangia</taxon>
        <taxon>Nannocystales</taxon>
        <taxon>Nannocystaceae</taxon>
        <taxon>Enhygromyxa</taxon>
    </lineage>
</organism>
<dbReference type="OrthoDB" id="5488528at2"/>
<evidence type="ECO:0000313" key="3">
    <source>
        <dbReference type="Proteomes" id="UP000237968"/>
    </source>
</evidence>
<feature type="transmembrane region" description="Helical" evidence="1">
    <location>
        <begin position="364"/>
        <end position="381"/>
    </location>
</feature>
<keyword evidence="1" id="KW-0472">Membrane</keyword>
<evidence type="ECO:0000256" key="1">
    <source>
        <dbReference type="SAM" id="Phobius"/>
    </source>
</evidence>
<proteinExistence type="predicted"/>